<organism evidence="1 2">
    <name type="scientific">Dermacentor silvarum</name>
    <name type="common">Tick</name>
    <dbReference type="NCBI Taxonomy" id="543639"/>
    <lineage>
        <taxon>Eukaryota</taxon>
        <taxon>Metazoa</taxon>
        <taxon>Ecdysozoa</taxon>
        <taxon>Arthropoda</taxon>
        <taxon>Chelicerata</taxon>
        <taxon>Arachnida</taxon>
        <taxon>Acari</taxon>
        <taxon>Parasitiformes</taxon>
        <taxon>Ixodida</taxon>
        <taxon>Ixodoidea</taxon>
        <taxon>Ixodidae</taxon>
        <taxon>Rhipicephalinae</taxon>
        <taxon>Dermacentor</taxon>
    </lineage>
</organism>
<sequence length="98" mass="10815">MAVKAWYDEIKDYDYNNPTFKSGTGHFTQLVWKNCRRLGTGVARGRKGTIYIVSVYDPRGNIMGQFGSQVTRPNAGGGGGGGKGGHKKGRRQEQQDDY</sequence>
<reference evidence="1" key="1">
    <citation type="submission" date="2020-05" db="EMBL/GenBank/DDBJ databases">
        <title>Large-scale comparative analyses of tick genomes elucidate their genetic diversity and vector capacities.</title>
        <authorList>
            <person name="Jia N."/>
            <person name="Wang J."/>
            <person name="Shi W."/>
            <person name="Du L."/>
            <person name="Sun Y."/>
            <person name="Zhan W."/>
            <person name="Jiang J."/>
            <person name="Wang Q."/>
            <person name="Zhang B."/>
            <person name="Ji P."/>
            <person name="Sakyi L.B."/>
            <person name="Cui X."/>
            <person name="Yuan T."/>
            <person name="Jiang B."/>
            <person name="Yang W."/>
            <person name="Lam T.T.-Y."/>
            <person name="Chang Q."/>
            <person name="Ding S."/>
            <person name="Wang X."/>
            <person name="Zhu J."/>
            <person name="Ruan X."/>
            <person name="Zhao L."/>
            <person name="Wei J."/>
            <person name="Que T."/>
            <person name="Du C."/>
            <person name="Cheng J."/>
            <person name="Dai P."/>
            <person name="Han X."/>
            <person name="Huang E."/>
            <person name="Gao Y."/>
            <person name="Liu J."/>
            <person name="Shao H."/>
            <person name="Ye R."/>
            <person name="Li L."/>
            <person name="Wei W."/>
            <person name="Wang X."/>
            <person name="Wang C."/>
            <person name="Yang T."/>
            <person name="Huo Q."/>
            <person name="Li W."/>
            <person name="Guo W."/>
            <person name="Chen H."/>
            <person name="Zhou L."/>
            <person name="Ni X."/>
            <person name="Tian J."/>
            <person name="Zhou Y."/>
            <person name="Sheng Y."/>
            <person name="Liu T."/>
            <person name="Pan Y."/>
            <person name="Xia L."/>
            <person name="Li J."/>
            <person name="Zhao F."/>
            <person name="Cao W."/>
        </authorList>
    </citation>
    <scope>NUCLEOTIDE SEQUENCE</scope>
    <source>
        <strain evidence="1">Dsil-2018</strain>
    </source>
</reference>
<dbReference type="EMBL" id="CM023474">
    <property type="protein sequence ID" value="KAH7950389.1"/>
    <property type="molecule type" value="Genomic_DNA"/>
</dbReference>
<accession>A0ACB8CTG7</accession>
<evidence type="ECO:0000313" key="1">
    <source>
        <dbReference type="EMBL" id="KAH7950389.1"/>
    </source>
</evidence>
<comment type="caution">
    <text evidence="1">The sequence shown here is derived from an EMBL/GenBank/DDBJ whole genome shotgun (WGS) entry which is preliminary data.</text>
</comment>
<gene>
    <name evidence="1" type="ORF">HPB49_023441</name>
</gene>
<evidence type="ECO:0000313" key="2">
    <source>
        <dbReference type="Proteomes" id="UP000821865"/>
    </source>
</evidence>
<proteinExistence type="predicted"/>
<protein>
    <submittedName>
        <fullName evidence="1">Uncharacterized protein</fullName>
    </submittedName>
</protein>
<name>A0ACB8CTG7_DERSI</name>
<keyword evidence="2" id="KW-1185">Reference proteome</keyword>
<dbReference type="Proteomes" id="UP000821865">
    <property type="component" value="Chromosome 5"/>
</dbReference>